<comment type="caution">
    <text evidence="3">The sequence shown here is derived from an EMBL/GenBank/DDBJ whole genome shotgun (WGS) entry which is preliminary data.</text>
</comment>
<dbReference type="InterPro" id="IPR011010">
    <property type="entry name" value="DNA_brk_join_enz"/>
</dbReference>
<evidence type="ECO:0000256" key="1">
    <source>
        <dbReference type="ARBA" id="ARBA00023172"/>
    </source>
</evidence>
<accession>A0A1J5R2X6</accession>
<dbReference type="SUPFAM" id="SSF56349">
    <property type="entry name" value="DNA breaking-rejoining enzymes"/>
    <property type="match status" value="1"/>
</dbReference>
<protein>
    <submittedName>
        <fullName evidence="3">Tyrosine recombinase XerC</fullName>
    </submittedName>
</protein>
<sequence length="72" mass="8252">MDQKDCEKAGRKPDSAFLADLRFHDLRHEATLRLFEKGLGIMDVASMTGHKTLEILKRYTHIEAKKLAKRLG</sequence>
<reference evidence="3" key="1">
    <citation type="submission" date="2016-10" db="EMBL/GenBank/DDBJ databases">
        <title>Sequence of Gallionella enrichment culture.</title>
        <authorList>
            <person name="Poehlein A."/>
            <person name="Muehling M."/>
            <person name="Daniel R."/>
        </authorList>
    </citation>
    <scope>NUCLEOTIDE SEQUENCE</scope>
</reference>
<dbReference type="Pfam" id="PF00589">
    <property type="entry name" value="Phage_integrase"/>
    <property type="match status" value="1"/>
</dbReference>
<dbReference type="GO" id="GO:0015074">
    <property type="term" value="P:DNA integration"/>
    <property type="evidence" value="ECO:0007669"/>
    <property type="project" value="InterPro"/>
</dbReference>
<name>A0A1J5R2X6_9ZZZZ</name>
<dbReference type="GO" id="GO:0003677">
    <property type="term" value="F:DNA binding"/>
    <property type="evidence" value="ECO:0007669"/>
    <property type="project" value="InterPro"/>
</dbReference>
<feature type="domain" description="Tyr recombinase" evidence="2">
    <location>
        <begin position="7"/>
        <end position="64"/>
    </location>
</feature>
<evidence type="ECO:0000259" key="2">
    <source>
        <dbReference type="Pfam" id="PF00589"/>
    </source>
</evidence>
<keyword evidence="1" id="KW-0233">DNA recombination</keyword>
<dbReference type="InterPro" id="IPR013762">
    <property type="entry name" value="Integrase-like_cat_sf"/>
</dbReference>
<dbReference type="AlphaFoldDB" id="A0A1J5R2X6"/>
<organism evidence="3">
    <name type="scientific">mine drainage metagenome</name>
    <dbReference type="NCBI Taxonomy" id="410659"/>
    <lineage>
        <taxon>unclassified sequences</taxon>
        <taxon>metagenomes</taxon>
        <taxon>ecological metagenomes</taxon>
    </lineage>
</organism>
<dbReference type="GO" id="GO:0006310">
    <property type="term" value="P:DNA recombination"/>
    <property type="evidence" value="ECO:0007669"/>
    <property type="project" value="UniProtKB-KW"/>
</dbReference>
<proteinExistence type="predicted"/>
<dbReference type="InterPro" id="IPR002104">
    <property type="entry name" value="Integrase_catalytic"/>
</dbReference>
<dbReference type="EMBL" id="MLJW01000297">
    <property type="protein sequence ID" value="OIQ90302.1"/>
    <property type="molecule type" value="Genomic_DNA"/>
</dbReference>
<evidence type="ECO:0000313" key="3">
    <source>
        <dbReference type="EMBL" id="OIQ90302.1"/>
    </source>
</evidence>
<gene>
    <name evidence="3" type="primary">xerC_33</name>
    <name evidence="3" type="ORF">GALL_278140</name>
</gene>
<dbReference type="Gene3D" id="1.10.443.10">
    <property type="entry name" value="Intergrase catalytic core"/>
    <property type="match status" value="1"/>
</dbReference>